<dbReference type="OrthoDB" id="1466971at2"/>
<keyword evidence="3" id="KW-1185">Reference proteome</keyword>
<dbReference type="AlphaFoldDB" id="A0A1I6YT33"/>
<dbReference type="Pfam" id="PF10988">
    <property type="entry name" value="DUF2807"/>
    <property type="match status" value="1"/>
</dbReference>
<evidence type="ECO:0000313" key="2">
    <source>
        <dbReference type="EMBL" id="SFT53391.1"/>
    </source>
</evidence>
<evidence type="ECO:0000313" key="3">
    <source>
        <dbReference type="Proteomes" id="UP000236454"/>
    </source>
</evidence>
<dbReference type="InterPro" id="IPR021255">
    <property type="entry name" value="DUF2807"/>
</dbReference>
<sequence>MELTIPSMKSKFWFILCVVILTFSCKKKEERSCWKFSGEKDTLTYAISDFDSLRLNEKIDFELVESNVAKLEVIGGRNLIGLVDLDSTGGVLSIRNANKCAFLRNYNAPIKVRIHLSSLEYVYLDISEKLHNEGVLNYPNLFVLAHSGAGSIDLNVNANKLFLDASYGNVDFNLKGQVSDLGLSIKSNAYGSTQDIKVADELEVYSNTVGDLHLNVEGTNNVKANLVNKGNVFLYGTPNAIEKTIEGEGQVIEGN</sequence>
<reference evidence="2 3" key="1">
    <citation type="submission" date="2016-10" db="EMBL/GenBank/DDBJ databases">
        <authorList>
            <person name="de Groot N.N."/>
        </authorList>
    </citation>
    <scope>NUCLEOTIDE SEQUENCE [LARGE SCALE GENOMIC DNA]</scope>
    <source>
        <strain evidence="2 3">CGMCC 1.7005</strain>
    </source>
</reference>
<organism evidence="2 3">
    <name type="scientific">Lishizhenia tianjinensis</name>
    <dbReference type="NCBI Taxonomy" id="477690"/>
    <lineage>
        <taxon>Bacteria</taxon>
        <taxon>Pseudomonadati</taxon>
        <taxon>Bacteroidota</taxon>
        <taxon>Flavobacteriia</taxon>
        <taxon>Flavobacteriales</taxon>
        <taxon>Crocinitomicaceae</taxon>
        <taxon>Lishizhenia</taxon>
    </lineage>
</organism>
<dbReference type="STRING" id="477690.SAMN05216474_1137"/>
<name>A0A1I6YT33_9FLAO</name>
<protein>
    <submittedName>
        <fullName evidence="2">Putative auto-transporter adhesin, head GIN domain</fullName>
    </submittedName>
</protein>
<accession>A0A1I6YT33</accession>
<gene>
    <name evidence="2" type="ORF">SAMN05216474_1137</name>
</gene>
<dbReference type="Proteomes" id="UP000236454">
    <property type="component" value="Unassembled WGS sequence"/>
</dbReference>
<dbReference type="EMBL" id="FPAS01000001">
    <property type="protein sequence ID" value="SFT53391.1"/>
    <property type="molecule type" value="Genomic_DNA"/>
</dbReference>
<feature type="domain" description="Putative auto-transporter adhesin head GIN" evidence="1">
    <location>
        <begin position="49"/>
        <end position="238"/>
    </location>
</feature>
<evidence type="ECO:0000259" key="1">
    <source>
        <dbReference type="Pfam" id="PF10988"/>
    </source>
</evidence>
<proteinExistence type="predicted"/>
<dbReference type="Gene3D" id="2.160.20.120">
    <property type="match status" value="1"/>
</dbReference>